<evidence type="ECO:0000313" key="12">
    <source>
        <dbReference type="EMBL" id="ALD62462.1"/>
    </source>
</evidence>
<evidence type="ECO:0000256" key="3">
    <source>
        <dbReference type="ARBA" id="ARBA00015944"/>
    </source>
</evidence>
<dbReference type="GO" id="GO:0004129">
    <property type="term" value="F:cytochrome-c oxidase activity"/>
    <property type="evidence" value="ECO:0007669"/>
    <property type="project" value="InterPro"/>
</dbReference>
<dbReference type="CDD" id="cd01665">
    <property type="entry name" value="Cyt_c_Oxidase_III"/>
    <property type="match status" value="1"/>
</dbReference>
<comment type="function">
    <text evidence="8">Component of the cytochrome c oxidase, the last enzyme in the mitochondrial electron transport chain which drives oxidative phosphorylation. The respiratory chain contains 3 multisubunit complexes succinate dehydrogenase (complex II, CII), ubiquinol-cytochrome c oxidoreductase (cytochrome b-c1 complex, complex III, CIII) and cytochrome c oxidase (complex IV, CIV), that cooperate to transfer electrons derived from NADH and succinate to molecular oxygen, creating an electrochemical gradient over the inner membrane that drives transmembrane transport and the ATP synthase. Cytochrome c oxidase is the component of the respiratory chain that catalyzes the reduction of oxygen to water. Electrons originating from reduced cytochrome c in the intermembrane space (IMS) are transferred via the dinuclear copper A center (CU(A)) of subunit 2 and heme A of subunit 1 to the active site in subunit 1, a binuclear center (BNC) formed by heme A3 and copper B (CU(B)). The BNC reduces molecular oxygen to 2 water molecules using 4 electrons from cytochrome c in the IMS and 4 protons from the mitochondrial matrix.</text>
</comment>
<comment type="similarity">
    <text evidence="2 8">Belongs to the cytochrome c oxidase subunit 3 family.</text>
</comment>
<dbReference type="Pfam" id="PF00510">
    <property type="entry name" value="COX3"/>
    <property type="match status" value="1"/>
</dbReference>
<dbReference type="GO" id="GO:0006123">
    <property type="term" value="P:mitochondrial electron transport, cytochrome c to oxygen"/>
    <property type="evidence" value="ECO:0007669"/>
    <property type="project" value="TreeGrafter"/>
</dbReference>
<feature type="transmembrane region" description="Helical" evidence="9">
    <location>
        <begin position="127"/>
        <end position="146"/>
    </location>
</feature>
<feature type="domain" description="Heme-copper oxidase subunit III family profile" evidence="10">
    <location>
        <begin position="3"/>
        <end position="263"/>
    </location>
</feature>
<evidence type="ECO:0000256" key="7">
    <source>
        <dbReference type="ARBA" id="ARBA00023136"/>
    </source>
</evidence>
<gene>
    <name evidence="11" type="primary">COX3</name>
</gene>
<dbReference type="InterPro" id="IPR024791">
    <property type="entry name" value="Cyt_c/ubiquinol_Oxase_su3"/>
</dbReference>
<dbReference type="InterPro" id="IPR013833">
    <property type="entry name" value="Cyt_c_oxidase_su3_a-hlx"/>
</dbReference>
<sequence>MMNNHYFHLVDYSPWPILMSLSLFNLGMSIILLINFFFFFFFFYSLVFSGWIFFQGGRDFFVLFRGGLYLGGHSNAVKLNLSLGMIMFIVSELFFFVSFFWLFFYLSLNPSIEFGNSWPPMGITSVNFMDIPLLNTLFLLSSGFYITWSPYSLKNLNILKFYFSYFFCLLLGFYFFLIQVYENSMLNFCFNEKAFKKMFYILTGFQGFQEIMGFLFLLFNFFRFISFNFTFSNYLGFEFSFWNWPFVELFDYFYFYLFIDEVCN</sequence>
<dbReference type="SMR" id="U5IIN9"/>
<evidence type="ECO:0000256" key="8">
    <source>
        <dbReference type="RuleBase" id="RU003375"/>
    </source>
</evidence>
<keyword evidence="6 9" id="KW-1133">Transmembrane helix</keyword>
<feature type="transmembrane region" description="Helical" evidence="9">
    <location>
        <begin position="158"/>
        <end position="178"/>
    </location>
</feature>
<feature type="transmembrane region" description="Helical" evidence="9">
    <location>
        <begin position="199"/>
        <end position="222"/>
    </location>
</feature>
<reference evidence="12" key="3">
    <citation type="submission" date="2015-04" db="EMBL/GenBank/DDBJ databases">
        <authorList>
            <person name="Syromyatnikov M.Y."/>
            <person name="Popov V.N."/>
        </authorList>
    </citation>
    <scope>NUCLEOTIDE SEQUENCE</scope>
</reference>
<dbReference type="PANTHER" id="PTHR11403">
    <property type="entry name" value="CYTOCHROME C OXIDASE SUBUNIT III"/>
    <property type="match status" value="1"/>
</dbReference>
<accession>U5IIN9</accession>
<dbReference type="GO" id="GO:0016020">
    <property type="term" value="C:membrane"/>
    <property type="evidence" value="ECO:0007669"/>
    <property type="project" value="UniProtKB-SubCell"/>
</dbReference>
<feature type="transmembrane region" description="Helical" evidence="9">
    <location>
        <begin position="83"/>
        <end position="106"/>
    </location>
</feature>
<comment type="subcellular location">
    <subcellularLocation>
        <location evidence="1">Membrane</location>
        <topology evidence="1">Multi-pass membrane protein</topology>
    </subcellularLocation>
</comment>
<evidence type="ECO:0000256" key="9">
    <source>
        <dbReference type="SAM" id="Phobius"/>
    </source>
</evidence>
<dbReference type="Gene3D" id="1.10.287.70">
    <property type="match status" value="1"/>
</dbReference>
<evidence type="ECO:0000256" key="1">
    <source>
        <dbReference type="ARBA" id="ARBA00004141"/>
    </source>
</evidence>
<feature type="transmembrane region" description="Helical" evidence="9">
    <location>
        <begin position="21"/>
        <end position="54"/>
    </location>
</feature>
<dbReference type="EMBL" id="KR063274">
    <property type="protein sequence ID" value="ALD62462.1"/>
    <property type="molecule type" value="Genomic_DNA"/>
</dbReference>
<dbReference type="GO" id="GO:0005739">
    <property type="term" value="C:mitochondrion"/>
    <property type="evidence" value="ECO:0007669"/>
    <property type="project" value="TreeGrafter"/>
</dbReference>
<name>U5IIN9_9HEMI</name>
<dbReference type="AlphaFoldDB" id="U5IIN9"/>
<keyword evidence="8 11" id="KW-0496">Mitochondrion</keyword>
<dbReference type="SUPFAM" id="SSF81452">
    <property type="entry name" value="Cytochrome c oxidase subunit III-like"/>
    <property type="match status" value="1"/>
</dbReference>
<keyword evidence="7 9" id="KW-0472">Membrane</keyword>
<keyword evidence="4 8" id="KW-0812">Transmembrane</keyword>
<dbReference type="PROSITE" id="PS50253">
    <property type="entry name" value="COX3"/>
    <property type="match status" value="1"/>
</dbReference>
<feature type="transmembrane region" description="Helical" evidence="9">
    <location>
        <begin position="242"/>
        <end position="259"/>
    </location>
</feature>
<organism evidence="11">
    <name type="scientific">Aleurodicus dispersus</name>
    <dbReference type="NCBI Taxonomy" id="267823"/>
    <lineage>
        <taxon>Eukaryota</taxon>
        <taxon>Metazoa</taxon>
        <taxon>Ecdysozoa</taxon>
        <taxon>Arthropoda</taxon>
        <taxon>Hexapoda</taxon>
        <taxon>Insecta</taxon>
        <taxon>Pterygota</taxon>
        <taxon>Neoptera</taxon>
        <taxon>Paraneoptera</taxon>
        <taxon>Hemiptera</taxon>
        <taxon>Sternorrhyncha</taxon>
        <taxon>Aleyrodoidea</taxon>
        <taxon>Aleyrodidae</taxon>
        <taxon>Aleurodicinae</taxon>
        <taxon>Aleurodicus</taxon>
    </lineage>
</organism>
<geneLocation type="mitochondrion" evidence="11"/>
<protein>
    <recommendedName>
        <fullName evidence="3 8">Cytochrome c oxidase subunit 3</fullName>
    </recommendedName>
</protein>
<reference evidence="11" key="1">
    <citation type="submission" date="2012-09" db="EMBL/GenBank/DDBJ databases">
        <authorList>
            <person name="Yu W.W."/>
            <person name="Du Y.Z."/>
        </authorList>
    </citation>
    <scope>NUCLEOTIDE SEQUENCE</scope>
</reference>
<evidence type="ECO:0000256" key="4">
    <source>
        <dbReference type="ARBA" id="ARBA00022692"/>
    </source>
</evidence>
<dbReference type="InterPro" id="IPR033945">
    <property type="entry name" value="Cyt_c_oxase_su3_dom"/>
</dbReference>
<evidence type="ECO:0000256" key="5">
    <source>
        <dbReference type="ARBA" id="ARBA00022967"/>
    </source>
</evidence>
<evidence type="ECO:0000313" key="11">
    <source>
        <dbReference type="EMBL" id="AGA54143.1"/>
    </source>
</evidence>
<reference evidence="12" key="2">
    <citation type="journal article" date="2015" name="Mitochondrial DNA">
        <title>The complete mitochondrial genome of a spiraling whitefly, Aleurodicus dispersus Russell (Hemiptera: Aleyrodidae).</title>
        <authorList>
            <person name="Ming-Xing L."/>
            <person name="Zhi-Teng C."/>
            <person name="Wei-Wei Y."/>
            <person name="Yu-Zhou D."/>
        </authorList>
    </citation>
    <scope>NUCLEOTIDE SEQUENCE</scope>
</reference>
<evidence type="ECO:0000256" key="2">
    <source>
        <dbReference type="ARBA" id="ARBA00010581"/>
    </source>
</evidence>
<proteinExistence type="inferred from homology"/>
<dbReference type="Gene3D" id="1.20.120.80">
    <property type="entry name" value="Cytochrome c oxidase, subunit III, four-helix bundle"/>
    <property type="match status" value="1"/>
</dbReference>
<dbReference type="EMBL" id="JX566506">
    <property type="protein sequence ID" value="AGA54143.1"/>
    <property type="molecule type" value="Genomic_DNA"/>
</dbReference>
<dbReference type="InterPro" id="IPR035973">
    <property type="entry name" value="Cyt_c_oxidase_su3-like_sf"/>
</dbReference>
<keyword evidence="5" id="KW-1278">Translocase</keyword>
<dbReference type="PANTHER" id="PTHR11403:SF7">
    <property type="entry name" value="CYTOCHROME C OXIDASE SUBUNIT 3"/>
    <property type="match status" value="1"/>
</dbReference>
<evidence type="ECO:0000256" key="6">
    <source>
        <dbReference type="ARBA" id="ARBA00022989"/>
    </source>
</evidence>
<dbReference type="InterPro" id="IPR000298">
    <property type="entry name" value="Cyt_c_oxidase-like_su3"/>
</dbReference>
<evidence type="ECO:0000259" key="10">
    <source>
        <dbReference type="PROSITE" id="PS50253"/>
    </source>
</evidence>